<name>A0A5C3QT08_9AGAR</name>
<dbReference type="STRING" id="1884261.A0A5C3QT08"/>
<keyword evidence="2" id="KW-1185">Reference proteome</keyword>
<evidence type="ECO:0000313" key="1">
    <source>
        <dbReference type="EMBL" id="TFL05136.1"/>
    </source>
</evidence>
<dbReference type="OrthoDB" id="3830579at2759"/>
<dbReference type="EMBL" id="ML178817">
    <property type="protein sequence ID" value="TFL05136.1"/>
    <property type="molecule type" value="Genomic_DNA"/>
</dbReference>
<proteinExistence type="predicted"/>
<protein>
    <recommendedName>
        <fullName evidence="3">ABM domain-containing protein</fullName>
    </recommendedName>
</protein>
<evidence type="ECO:0008006" key="3">
    <source>
        <dbReference type="Google" id="ProtNLM"/>
    </source>
</evidence>
<dbReference type="AlphaFoldDB" id="A0A5C3QT08"/>
<accession>A0A5C3QT08</accession>
<dbReference type="SUPFAM" id="SSF54909">
    <property type="entry name" value="Dimeric alpha+beta barrel"/>
    <property type="match status" value="2"/>
</dbReference>
<dbReference type="Proteomes" id="UP000305067">
    <property type="component" value="Unassembled WGS sequence"/>
</dbReference>
<reference evidence="1 2" key="1">
    <citation type="journal article" date="2019" name="Nat. Ecol. Evol.">
        <title>Megaphylogeny resolves global patterns of mushroom evolution.</title>
        <authorList>
            <person name="Varga T."/>
            <person name="Krizsan K."/>
            <person name="Foldi C."/>
            <person name="Dima B."/>
            <person name="Sanchez-Garcia M."/>
            <person name="Sanchez-Ramirez S."/>
            <person name="Szollosi G.J."/>
            <person name="Szarkandi J.G."/>
            <person name="Papp V."/>
            <person name="Albert L."/>
            <person name="Andreopoulos W."/>
            <person name="Angelini C."/>
            <person name="Antonin V."/>
            <person name="Barry K.W."/>
            <person name="Bougher N.L."/>
            <person name="Buchanan P."/>
            <person name="Buyck B."/>
            <person name="Bense V."/>
            <person name="Catcheside P."/>
            <person name="Chovatia M."/>
            <person name="Cooper J."/>
            <person name="Damon W."/>
            <person name="Desjardin D."/>
            <person name="Finy P."/>
            <person name="Geml J."/>
            <person name="Haridas S."/>
            <person name="Hughes K."/>
            <person name="Justo A."/>
            <person name="Karasinski D."/>
            <person name="Kautmanova I."/>
            <person name="Kiss B."/>
            <person name="Kocsube S."/>
            <person name="Kotiranta H."/>
            <person name="LaButti K.M."/>
            <person name="Lechner B.E."/>
            <person name="Liimatainen K."/>
            <person name="Lipzen A."/>
            <person name="Lukacs Z."/>
            <person name="Mihaltcheva S."/>
            <person name="Morgado L.N."/>
            <person name="Niskanen T."/>
            <person name="Noordeloos M.E."/>
            <person name="Ohm R.A."/>
            <person name="Ortiz-Santana B."/>
            <person name="Ovrebo C."/>
            <person name="Racz N."/>
            <person name="Riley R."/>
            <person name="Savchenko A."/>
            <person name="Shiryaev A."/>
            <person name="Soop K."/>
            <person name="Spirin V."/>
            <person name="Szebenyi C."/>
            <person name="Tomsovsky M."/>
            <person name="Tulloss R.E."/>
            <person name="Uehling J."/>
            <person name="Grigoriev I.V."/>
            <person name="Vagvolgyi C."/>
            <person name="Papp T."/>
            <person name="Martin F.M."/>
            <person name="Miettinen O."/>
            <person name="Hibbett D.S."/>
            <person name="Nagy L.G."/>
        </authorList>
    </citation>
    <scope>NUCLEOTIDE SEQUENCE [LARGE SCALE GENOMIC DNA]</scope>
    <source>
        <strain evidence="1 2">CBS 309.79</strain>
    </source>
</reference>
<dbReference type="InterPro" id="IPR011008">
    <property type="entry name" value="Dimeric_a/b-barrel"/>
</dbReference>
<organism evidence="1 2">
    <name type="scientific">Pterulicium gracile</name>
    <dbReference type="NCBI Taxonomy" id="1884261"/>
    <lineage>
        <taxon>Eukaryota</taxon>
        <taxon>Fungi</taxon>
        <taxon>Dikarya</taxon>
        <taxon>Basidiomycota</taxon>
        <taxon>Agaricomycotina</taxon>
        <taxon>Agaricomycetes</taxon>
        <taxon>Agaricomycetidae</taxon>
        <taxon>Agaricales</taxon>
        <taxon>Pleurotineae</taxon>
        <taxon>Pterulaceae</taxon>
        <taxon>Pterulicium</taxon>
    </lineage>
</organism>
<dbReference type="Gene3D" id="3.30.70.100">
    <property type="match status" value="2"/>
</dbReference>
<sequence>MSMNGPAPAVIWFKSEAYTNDPHVLDDALEILSKADGMQGTYVGAQVQEPHLGFWITIWKTNAHYKRFMKTDAAKRVSHTFRAILDEQPDVNHVLLPTKITKPMKSNVVETVYITANPGHTRQSLEGLMDRLTIALRESKGCHDSSWGHSVENDAMWVGIIGWDSVEAHHRARYEPKLGDVIGEIHTVADIKVKYGNLTKYEGSLF</sequence>
<evidence type="ECO:0000313" key="2">
    <source>
        <dbReference type="Proteomes" id="UP000305067"/>
    </source>
</evidence>
<gene>
    <name evidence="1" type="ORF">BDV98DRAFT_561532</name>
</gene>